<keyword evidence="2" id="KW-1185">Reference proteome</keyword>
<gene>
    <name evidence="1" type="ORF">BDN72DRAFT_965823</name>
</gene>
<proteinExistence type="predicted"/>
<accession>A0ACD3A380</accession>
<evidence type="ECO:0000313" key="2">
    <source>
        <dbReference type="Proteomes" id="UP000308600"/>
    </source>
</evidence>
<dbReference type="Proteomes" id="UP000308600">
    <property type="component" value="Unassembled WGS sequence"/>
</dbReference>
<sequence length="634" mass="71746">MADAHRRVVATPELLRSILFSLPDRRDNYHTALVCRSWSPIAFDILWYEVDDLCALFNLLVPLANPITEGSNRKKFVRRPTPRDWANFDKFSRRVKKLTVQSTAVIPSSSVFDNIARTRIQHKVLPNLWSFRWFSDLSQGAIFLHSGIRELAFRVDTDLLDHATFFIRNACFFVQNITTLDIHAGRRGNSLDPHPIGRVEAELSDWFAQLQDLKSLNLPRFWLTSHLCRVLGSLPHLAHLKFKWSAGSCGNPLDTLTFNPTAHPTDIVSESTFYPSLTEFFQNAPFSETTQFISSWQSSSRLQVLTITSQILESPETLRSALNILRIHCPQLRWLGLTCVTTPYRHHPRQGSRPRITLDTLLPLRKLKHLTTLEISHPLPFALSNDDFLVLVKEWSKMQTLVFGANTYPLPINSVHTAESPLSPESVDDASLAPTQPIIGLLQSTRTLRKYCPQLSVLSFFGIDDFTIQGDQAEPVGDELWATPFPDLQVLSFGTSLMTSEKSVIALALSEYLLPDVIFEYGTWVSGDEVSPYLTYLNLKPLFPLRNQLPAGLQTLIDSARPTPSRPAWARTSQTISVDEPVGVMGVIDPEMKSELERRTKLREDVASLLYVLCEARQNEREKAERRRVGAGHA</sequence>
<organism evidence="1 2">
    <name type="scientific">Pluteus cervinus</name>
    <dbReference type="NCBI Taxonomy" id="181527"/>
    <lineage>
        <taxon>Eukaryota</taxon>
        <taxon>Fungi</taxon>
        <taxon>Dikarya</taxon>
        <taxon>Basidiomycota</taxon>
        <taxon>Agaricomycotina</taxon>
        <taxon>Agaricomycetes</taxon>
        <taxon>Agaricomycetidae</taxon>
        <taxon>Agaricales</taxon>
        <taxon>Pluteineae</taxon>
        <taxon>Pluteaceae</taxon>
        <taxon>Pluteus</taxon>
    </lineage>
</organism>
<dbReference type="EMBL" id="ML208820">
    <property type="protein sequence ID" value="TFK60167.1"/>
    <property type="molecule type" value="Genomic_DNA"/>
</dbReference>
<name>A0ACD3A380_9AGAR</name>
<reference evidence="1 2" key="1">
    <citation type="journal article" date="2019" name="Nat. Ecol. Evol.">
        <title>Megaphylogeny resolves global patterns of mushroom evolution.</title>
        <authorList>
            <person name="Varga T."/>
            <person name="Krizsan K."/>
            <person name="Foldi C."/>
            <person name="Dima B."/>
            <person name="Sanchez-Garcia M."/>
            <person name="Sanchez-Ramirez S."/>
            <person name="Szollosi G.J."/>
            <person name="Szarkandi J.G."/>
            <person name="Papp V."/>
            <person name="Albert L."/>
            <person name="Andreopoulos W."/>
            <person name="Angelini C."/>
            <person name="Antonin V."/>
            <person name="Barry K.W."/>
            <person name="Bougher N.L."/>
            <person name="Buchanan P."/>
            <person name="Buyck B."/>
            <person name="Bense V."/>
            <person name="Catcheside P."/>
            <person name="Chovatia M."/>
            <person name="Cooper J."/>
            <person name="Damon W."/>
            <person name="Desjardin D."/>
            <person name="Finy P."/>
            <person name="Geml J."/>
            <person name="Haridas S."/>
            <person name="Hughes K."/>
            <person name="Justo A."/>
            <person name="Karasinski D."/>
            <person name="Kautmanova I."/>
            <person name="Kiss B."/>
            <person name="Kocsube S."/>
            <person name="Kotiranta H."/>
            <person name="LaButti K.M."/>
            <person name="Lechner B.E."/>
            <person name="Liimatainen K."/>
            <person name="Lipzen A."/>
            <person name="Lukacs Z."/>
            <person name="Mihaltcheva S."/>
            <person name="Morgado L.N."/>
            <person name="Niskanen T."/>
            <person name="Noordeloos M.E."/>
            <person name="Ohm R.A."/>
            <person name="Ortiz-Santana B."/>
            <person name="Ovrebo C."/>
            <person name="Racz N."/>
            <person name="Riley R."/>
            <person name="Savchenko A."/>
            <person name="Shiryaev A."/>
            <person name="Soop K."/>
            <person name="Spirin V."/>
            <person name="Szebenyi C."/>
            <person name="Tomsovsky M."/>
            <person name="Tulloss R.E."/>
            <person name="Uehling J."/>
            <person name="Grigoriev I.V."/>
            <person name="Vagvolgyi C."/>
            <person name="Papp T."/>
            <person name="Martin F.M."/>
            <person name="Miettinen O."/>
            <person name="Hibbett D.S."/>
            <person name="Nagy L.G."/>
        </authorList>
    </citation>
    <scope>NUCLEOTIDE SEQUENCE [LARGE SCALE GENOMIC DNA]</scope>
    <source>
        <strain evidence="1 2">NL-1719</strain>
    </source>
</reference>
<protein>
    <submittedName>
        <fullName evidence="1">Uncharacterized protein</fullName>
    </submittedName>
</protein>
<evidence type="ECO:0000313" key="1">
    <source>
        <dbReference type="EMBL" id="TFK60167.1"/>
    </source>
</evidence>